<evidence type="ECO:0000256" key="1">
    <source>
        <dbReference type="SAM" id="Phobius"/>
    </source>
</evidence>
<accession>A0A2N5C2G3</accession>
<evidence type="ECO:0000313" key="2">
    <source>
        <dbReference type="EMBL" id="PLP96398.1"/>
    </source>
</evidence>
<dbReference type="AlphaFoldDB" id="A0A2N5C2G3"/>
<evidence type="ECO:0008006" key="4">
    <source>
        <dbReference type="Google" id="ProtNLM"/>
    </source>
</evidence>
<dbReference type="InterPro" id="IPR014562">
    <property type="entry name" value="UCP030959_TPR_rpt-cont"/>
</dbReference>
<name>A0A2N5C2G3_9BURK</name>
<keyword evidence="1" id="KW-0472">Membrane</keyword>
<dbReference type="STRING" id="82633.GCA_000974605_00188"/>
<dbReference type="RefSeq" id="WP_101685527.1">
    <property type="nucleotide sequence ID" value="NZ_PJRP01000028.1"/>
</dbReference>
<dbReference type="Gene3D" id="1.25.40.10">
    <property type="entry name" value="Tetratricopeptide repeat domain"/>
    <property type="match status" value="1"/>
</dbReference>
<reference evidence="2 3" key="1">
    <citation type="submission" date="2017-12" db="EMBL/GenBank/DDBJ databases">
        <title>Genome sequence of the active heterotrophic nitrifier-denitrifier, Cupriavidus pauculus UM1.</title>
        <authorList>
            <person name="Putonti C."/>
            <person name="Castignetti D."/>
        </authorList>
    </citation>
    <scope>NUCLEOTIDE SEQUENCE [LARGE SCALE GENOMIC DNA]</scope>
    <source>
        <strain evidence="2 3">UM1</strain>
    </source>
</reference>
<feature type="transmembrane region" description="Helical" evidence="1">
    <location>
        <begin position="7"/>
        <end position="28"/>
    </location>
</feature>
<proteinExistence type="predicted"/>
<dbReference type="InterPro" id="IPR011990">
    <property type="entry name" value="TPR-like_helical_dom_sf"/>
</dbReference>
<comment type="caution">
    <text evidence="2">The sequence shown here is derived from an EMBL/GenBank/DDBJ whole genome shotgun (WGS) entry which is preliminary data.</text>
</comment>
<dbReference type="Pfam" id="PF14559">
    <property type="entry name" value="TPR_19"/>
    <property type="match status" value="1"/>
</dbReference>
<dbReference type="PIRSF" id="PIRSF030959">
    <property type="entry name" value="UCP030959"/>
    <property type="match status" value="1"/>
</dbReference>
<keyword evidence="1" id="KW-1133">Transmembrane helix</keyword>
<dbReference type="EMBL" id="PJRP01000028">
    <property type="protein sequence ID" value="PLP96398.1"/>
    <property type="molecule type" value="Genomic_DNA"/>
</dbReference>
<keyword evidence="1" id="KW-0812">Transmembrane</keyword>
<dbReference type="SUPFAM" id="SSF48452">
    <property type="entry name" value="TPR-like"/>
    <property type="match status" value="1"/>
</dbReference>
<feature type="transmembrane region" description="Helical" evidence="1">
    <location>
        <begin position="34"/>
        <end position="57"/>
    </location>
</feature>
<dbReference type="Proteomes" id="UP000234341">
    <property type="component" value="Unassembled WGS sequence"/>
</dbReference>
<protein>
    <recommendedName>
        <fullName evidence="4">Tetratricopeptide repeat protein</fullName>
    </recommendedName>
</protein>
<evidence type="ECO:0000313" key="3">
    <source>
        <dbReference type="Proteomes" id="UP000234341"/>
    </source>
</evidence>
<sequence length="257" mass="28162">MLSSLGLGGIGGIGLHVIVAIFFAVHAVRTHQNMYWLLLLFLFPGLGSVVYFFAIYLPGLRQTRGAQVAKRAINQIVDPGRAVREARQAFDRAPTVDHRMRLGAALLDAGNPAEALEHYEAAANGPFASDPALLEGLARAQLATGRHAEAQATLEKLFAGNPRARDQSDPSLLYARTLAAQNATGTREAFERALTNASDVAARCLFADWLATQPEAADRERAKSLYSEIVHDARHWPRHAREHNREWLQRAQTALGQ</sequence>
<dbReference type="OrthoDB" id="7559170at2"/>
<organism evidence="2 3">
    <name type="scientific">Cupriavidus pauculus</name>
    <dbReference type="NCBI Taxonomy" id="82633"/>
    <lineage>
        <taxon>Bacteria</taxon>
        <taxon>Pseudomonadati</taxon>
        <taxon>Pseudomonadota</taxon>
        <taxon>Betaproteobacteria</taxon>
        <taxon>Burkholderiales</taxon>
        <taxon>Burkholderiaceae</taxon>
        <taxon>Cupriavidus</taxon>
    </lineage>
</organism>
<gene>
    <name evidence="2" type="ORF">CYJ10_32360</name>
</gene>